<keyword evidence="2" id="KW-1185">Reference proteome</keyword>
<dbReference type="EMBL" id="JAELUP010000024">
    <property type="protein sequence ID" value="MBJ6361308.1"/>
    <property type="molecule type" value="Genomic_DNA"/>
</dbReference>
<reference evidence="1" key="1">
    <citation type="submission" date="2020-12" db="EMBL/GenBank/DDBJ databases">
        <authorList>
            <person name="Huq M.A."/>
        </authorList>
    </citation>
    <scope>NUCLEOTIDE SEQUENCE</scope>
    <source>
        <strain evidence="1">MAHUQ-46</strain>
    </source>
</reference>
<comment type="caution">
    <text evidence="1">The sequence shown here is derived from an EMBL/GenBank/DDBJ whole genome shotgun (WGS) entry which is preliminary data.</text>
</comment>
<name>A0A934J4D4_9BACL</name>
<sequence length="74" mass="8620">MFHISYYLHESNDNYIVTLHDFPQTISLLPHFFRRELNISQIIVVGCREIDFKTAQALGFIVSQTGSIQNIQFC</sequence>
<evidence type="ECO:0000313" key="2">
    <source>
        <dbReference type="Proteomes" id="UP000640274"/>
    </source>
</evidence>
<evidence type="ECO:0000313" key="1">
    <source>
        <dbReference type="EMBL" id="MBJ6361308.1"/>
    </source>
</evidence>
<dbReference type="RefSeq" id="WP_199018860.1">
    <property type="nucleotide sequence ID" value="NZ_JAELUP010000024.1"/>
</dbReference>
<dbReference type="AlphaFoldDB" id="A0A934J4D4"/>
<gene>
    <name evidence="1" type="ORF">JFN88_08300</name>
</gene>
<accession>A0A934J4D4</accession>
<dbReference type="Proteomes" id="UP000640274">
    <property type="component" value="Unassembled WGS sequence"/>
</dbReference>
<protein>
    <submittedName>
        <fullName evidence="1">Uncharacterized protein</fullName>
    </submittedName>
</protein>
<proteinExistence type="predicted"/>
<organism evidence="1 2">
    <name type="scientific">Paenibacillus roseus</name>
    <dbReference type="NCBI Taxonomy" id="2798579"/>
    <lineage>
        <taxon>Bacteria</taxon>
        <taxon>Bacillati</taxon>
        <taxon>Bacillota</taxon>
        <taxon>Bacilli</taxon>
        <taxon>Bacillales</taxon>
        <taxon>Paenibacillaceae</taxon>
        <taxon>Paenibacillus</taxon>
    </lineage>
</organism>